<proteinExistence type="predicted"/>
<keyword evidence="3" id="KW-1185">Reference proteome</keyword>
<feature type="compositionally biased region" description="Polar residues" evidence="1">
    <location>
        <begin position="475"/>
        <end position="490"/>
    </location>
</feature>
<name>A0A0N1IKI5_LEPSE</name>
<protein>
    <submittedName>
        <fullName evidence="2">Uncharacterized protein</fullName>
    </submittedName>
</protein>
<feature type="compositionally biased region" description="Basic and acidic residues" evidence="1">
    <location>
        <begin position="452"/>
        <end position="462"/>
    </location>
</feature>
<comment type="caution">
    <text evidence="2">The sequence shown here is derived from an EMBL/GenBank/DDBJ whole genome shotgun (WGS) entry which is preliminary data.</text>
</comment>
<gene>
    <name evidence="2" type="ORF">ABL78_4135</name>
</gene>
<sequence>MMPDSVSSPSSSRSQFPLLIPAALRDSVLSGAAEIVVEHGARSRCFLHIHCEEERVAAVESIADESDIVRCAHVRWLEELRWARAVLWDDHRIRRFLRYANHHVWPVQEHVRKVAAVVRQLILCDEENGAAALKKANAVASALQILTREATQPGLHLLKDSTLPGQAVIYQVEQTRKRERDASALSMPSVLARVDGEVVEKSAWIAELTPVSHTVSGILQLQFAATPLKRLVELLQKPSSAPSSSSLSLTVRQRWKTLVDQHRAWAEYQTLFADVAETCRSRGVSEACVARAVNAAIEGGCSVRLRTGVHMSVLQRRNLFLLLCTCPRKLESVTVAEQHAVEVAVVSYTWAQCLEEGLVRVIQTPTNGVTPAVLDSTIRQLFLSPALSSVPLGECCAVSDPISVGAGIVLVKLSSSFNPYVIVHGSRVDGGFEGDVPYYHSLQRERDRLVEERTNEQLRRGSTEPSAYGGAGAGTKSNSVKTASPTSSASPKRPLASAATSDTTGYLFKRSLVSVLTIAPLSKAEIQQHPSMQRFKSEGNFEALLNAQLKEVADFKGRKYRLRS</sequence>
<evidence type="ECO:0000256" key="1">
    <source>
        <dbReference type="SAM" id="MobiDB-lite"/>
    </source>
</evidence>
<reference evidence="2 3" key="1">
    <citation type="journal article" date="2015" name="PLoS Pathog.">
        <title>Leptomonas seymouri: Adaptations to the Dixenous Life Cycle Analyzed by Genome Sequencing, Transcriptome Profiling and Co-infection with Leishmania donovani.</title>
        <authorList>
            <person name="Kraeva N."/>
            <person name="Butenko A."/>
            <person name="Hlavacova J."/>
            <person name="Kostygov A."/>
            <person name="Myskova J."/>
            <person name="Grybchuk D."/>
            <person name="Lestinova T."/>
            <person name="Votypka J."/>
            <person name="Volf P."/>
            <person name="Opperdoes F."/>
            <person name="Flegontov P."/>
            <person name="Lukes J."/>
            <person name="Yurchenko V."/>
        </authorList>
    </citation>
    <scope>NUCLEOTIDE SEQUENCE [LARGE SCALE GENOMIC DNA]</scope>
    <source>
        <strain evidence="2 3">ATCC 30220</strain>
    </source>
</reference>
<dbReference type="AlphaFoldDB" id="A0A0N1IKI5"/>
<evidence type="ECO:0000313" key="3">
    <source>
        <dbReference type="Proteomes" id="UP000038009"/>
    </source>
</evidence>
<feature type="region of interest" description="Disordered" evidence="1">
    <location>
        <begin position="452"/>
        <end position="497"/>
    </location>
</feature>
<dbReference type="Proteomes" id="UP000038009">
    <property type="component" value="Unassembled WGS sequence"/>
</dbReference>
<dbReference type="OrthoDB" id="242319at2759"/>
<accession>A0A0N1IKI5</accession>
<dbReference type="OMA" id="WAATMPS"/>
<evidence type="ECO:0000313" key="2">
    <source>
        <dbReference type="EMBL" id="KPI86811.1"/>
    </source>
</evidence>
<dbReference type="VEuPathDB" id="TriTrypDB:Lsey_0115_0190"/>
<dbReference type="EMBL" id="LJSK01000115">
    <property type="protein sequence ID" value="KPI86811.1"/>
    <property type="molecule type" value="Genomic_DNA"/>
</dbReference>
<organism evidence="2 3">
    <name type="scientific">Leptomonas seymouri</name>
    <dbReference type="NCBI Taxonomy" id="5684"/>
    <lineage>
        <taxon>Eukaryota</taxon>
        <taxon>Discoba</taxon>
        <taxon>Euglenozoa</taxon>
        <taxon>Kinetoplastea</taxon>
        <taxon>Metakinetoplastina</taxon>
        <taxon>Trypanosomatida</taxon>
        <taxon>Trypanosomatidae</taxon>
        <taxon>Leishmaniinae</taxon>
        <taxon>Leptomonas</taxon>
    </lineage>
</organism>